<dbReference type="PANTHER" id="PTHR11742">
    <property type="entry name" value="MANNOSYL-OLIGOSACCHARIDE ALPHA-1,2-MANNOSIDASE-RELATED"/>
    <property type="match status" value="1"/>
</dbReference>
<dbReference type="Proteomes" id="UP000799439">
    <property type="component" value="Unassembled WGS sequence"/>
</dbReference>
<evidence type="ECO:0000256" key="9">
    <source>
        <dbReference type="ARBA" id="ARBA00047669"/>
    </source>
</evidence>
<comment type="catalytic activity">
    <reaction evidence="10">
        <text>N(4)-(alpha-D-Man-(1-&gt;2)-alpha-D-Man-(1-&gt;2)-alpha-D-Man-(1-&gt;3)-[alpha-D-Man-(1-&gt;2)-alpha-D-Man-(1-&gt;3)-[alpha-D-Man-(1-&gt;2)-alpha-D-Man-(1-&gt;6)]-alpha-D-Man-(1-&gt;6)]-beta-D-Man-(1-&gt;4)-beta-D-GlcNAc-(1-&gt;4)-beta-D-GlcNAc)-L-asparaginyl-[protein] (N-glucan mannose isomer 9A1,2,3B1,2,3) + 4 H2O = N(4)-(alpha-D-Man-(1-&gt;3)-[alpha-D-Man-(1-&gt;3)-[alpha-D-Man-(1-&gt;6)]-alpha-D-Man-(1-&gt;6)]-beta-D-Man-(1-&gt;4)-beta-D-GlcNAc-(1-&gt;4)-beta-D-GlcNAc)-L-asparaginyl-[protein] (N-glucan mannose isomer 5A1,2) + 4 beta-D-mannose</text>
        <dbReference type="Rhea" id="RHEA:56008"/>
        <dbReference type="Rhea" id="RHEA-COMP:14356"/>
        <dbReference type="Rhea" id="RHEA-COMP:14367"/>
        <dbReference type="ChEBI" id="CHEBI:15377"/>
        <dbReference type="ChEBI" id="CHEBI:28563"/>
        <dbReference type="ChEBI" id="CHEBI:59087"/>
        <dbReference type="ChEBI" id="CHEBI:139493"/>
        <dbReference type="EC" id="3.2.1.113"/>
    </reaction>
</comment>
<dbReference type="InterPro" id="IPR001382">
    <property type="entry name" value="Glyco_hydro_47"/>
</dbReference>
<dbReference type="GO" id="GO:0004571">
    <property type="term" value="F:mannosyl-oligosaccharide 1,2-alpha-mannosidase activity"/>
    <property type="evidence" value="ECO:0007669"/>
    <property type="project" value="UniProtKB-EC"/>
</dbReference>
<evidence type="ECO:0000256" key="2">
    <source>
        <dbReference type="ARBA" id="ARBA00004922"/>
    </source>
</evidence>
<gene>
    <name evidence="16" type="ORF">K461DRAFT_286624</name>
</gene>
<protein>
    <recommendedName>
        <fullName evidence="14">alpha-1,2-Mannosidase</fullName>
        <ecNumber evidence="14">3.2.1.-</ecNumber>
    </recommendedName>
</protein>
<evidence type="ECO:0000256" key="10">
    <source>
        <dbReference type="ARBA" id="ARBA00048605"/>
    </source>
</evidence>
<dbReference type="InterPro" id="IPR050749">
    <property type="entry name" value="Glycosyl_Hydrolase_47"/>
</dbReference>
<keyword evidence="12" id="KW-0479">Metal-binding</keyword>
<dbReference type="InterPro" id="IPR012341">
    <property type="entry name" value="6hp_glycosidase-like_sf"/>
</dbReference>
<sequence length="518" mass="57102">MHITNVTLLTLYSLLAAVHGTPVPPPGACNDNEVGNDAKLAAVKSAFTTGFKAYEEHAFGFDELLPVSNGKVNDLGGWGATLIDSLSTAIIMQMPDVIEKILDFVPKINYGVTADNMGISLFETTIRHLAGLLSAFDLLKHPRSNMALKDTEKIDVLLTQATHLANNLSYAFETKSGIPQNGLNLHDRSTDGSTTNSIAGFGSLVLEWTRLSDLTGNDTYGKLTQKAESYLLDPQPPGPWNGLLGTNVNVQTGRFEDASGGWDASDDSAYEYMIKMYAYDSHRFESYKDRWVLAADSTMEHLASHSESKPELTFLANFEGTKLKKSSSHLACFAGGNFIFGGLVLGEQKYTDFGLKLVEACEQTYSQTLTGIGPEGFSWAKPEASEQQAFYEKAGFYSTSSGYILRPEVLESFYYAYQATGNQKYRDWSWNAFSAIVKYCGVQNKGSGFAGLRDVTKDDGGGYIDNQPSFFFAETLKYAYLIHAPDADYQVKKDKRQLFVFNTEAHPLKVFHSEIKTQ</sequence>
<comment type="cofactor">
    <cofactor evidence="1 12">
        <name>Ca(2+)</name>
        <dbReference type="ChEBI" id="CHEBI:29108"/>
    </cofactor>
</comment>
<evidence type="ECO:0000256" key="8">
    <source>
        <dbReference type="ARBA" id="ARBA00023295"/>
    </source>
</evidence>
<evidence type="ECO:0000256" key="11">
    <source>
        <dbReference type="PIRSR" id="PIRSR601382-1"/>
    </source>
</evidence>
<dbReference type="OrthoDB" id="8118055at2759"/>
<evidence type="ECO:0000313" key="16">
    <source>
        <dbReference type="EMBL" id="KAF2151606.1"/>
    </source>
</evidence>
<comment type="catalytic activity">
    <reaction evidence="9">
        <text>N(4)-(alpha-D-Man-(1-&gt;2)-alpha-D-Man-(1-&gt;2)-alpha-D-Man-(1-&gt;3)-[alpha-D-Man-(1-&gt;3)-[alpha-D-Man-(1-&gt;2)-alpha-D-Man-(1-&gt;6)]-alpha-D-Man-(1-&gt;6)]-beta-D-Man-(1-&gt;4)-beta-D-GlcNAc-(1-&gt;4)-beta-D-GlcNAc)-L-asparaginyl-[protein] (N-glucan mannose isomer 8A1,2,3B1,3) + 3 H2O = N(4)-(alpha-D-Man-(1-&gt;3)-[alpha-D-Man-(1-&gt;3)-[alpha-D-Man-(1-&gt;6)]-alpha-D-Man-(1-&gt;6)]-beta-D-Man-(1-&gt;4)-beta-D-GlcNAc-(1-&gt;4)-beta-D-GlcNAc)-L-asparaginyl-[protein] (N-glucan mannose isomer 5A1,2) + 3 beta-D-mannose</text>
        <dbReference type="Rhea" id="RHEA:56028"/>
        <dbReference type="Rhea" id="RHEA-COMP:14358"/>
        <dbReference type="Rhea" id="RHEA-COMP:14367"/>
        <dbReference type="ChEBI" id="CHEBI:15377"/>
        <dbReference type="ChEBI" id="CHEBI:28563"/>
        <dbReference type="ChEBI" id="CHEBI:59087"/>
        <dbReference type="ChEBI" id="CHEBI:60628"/>
        <dbReference type="EC" id="3.2.1.113"/>
    </reaction>
</comment>
<evidence type="ECO:0000313" key="17">
    <source>
        <dbReference type="Proteomes" id="UP000799439"/>
    </source>
</evidence>
<evidence type="ECO:0000256" key="14">
    <source>
        <dbReference type="RuleBase" id="RU361193"/>
    </source>
</evidence>
<keyword evidence="8 14" id="KW-0326">Glycosidase</keyword>
<evidence type="ECO:0000256" key="3">
    <source>
        <dbReference type="ARBA" id="ARBA00007658"/>
    </source>
</evidence>
<dbReference type="Pfam" id="PF01532">
    <property type="entry name" value="Glyco_hydro_47"/>
    <property type="match status" value="1"/>
</dbReference>
<feature type="active site" description="Proton donor" evidence="11">
    <location>
        <position position="123"/>
    </location>
</feature>
<evidence type="ECO:0000256" key="6">
    <source>
        <dbReference type="ARBA" id="ARBA00023157"/>
    </source>
</evidence>
<evidence type="ECO:0000256" key="12">
    <source>
        <dbReference type="PIRSR" id="PIRSR601382-2"/>
    </source>
</evidence>
<dbReference type="InterPro" id="IPR036026">
    <property type="entry name" value="Seven-hairpin_glycosidases"/>
</dbReference>
<feature type="active site" evidence="11">
    <location>
        <position position="267"/>
    </location>
</feature>
<name>A0A9P4IXT1_9PEZI</name>
<keyword evidence="12" id="KW-0106">Calcium</keyword>
<evidence type="ECO:0000256" key="7">
    <source>
        <dbReference type="ARBA" id="ARBA00023180"/>
    </source>
</evidence>
<evidence type="ECO:0000256" key="15">
    <source>
        <dbReference type="SAM" id="SignalP"/>
    </source>
</evidence>
<proteinExistence type="inferred from homology"/>
<keyword evidence="4 15" id="KW-0732">Signal</keyword>
<organism evidence="16 17">
    <name type="scientific">Myriangium duriaei CBS 260.36</name>
    <dbReference type="NCBI Taxonomy" id="1168546"/>
    <lineage>
        <taxon>Eukaryota</taxon>
        <taxon>Fungi</taxon>
        <taxon>Dikarya</taxon>
        <taxon>Ascomycota</taxon>
        <taxon>Pezizomycotina</taxon>
        <taxon>Dothideomycetes</taxon>
        <taxon>Dothideomycetidae</taxon>
        <taxon>Myriangiales</taxon>
        <taxon>Myriangiaceae</taxon>
        <taxon>Myriangium</taxon>
    </lineage>
</organism>
<keyword evidence="7" id="KW-0325">Glycoprotein</keyword>
<keyword evidence="17" id="KW-1185">Reference proteome</keyword>
<dbReference type="GO" id="GO:0005975">
    <property type="term" value="P:carbohydrate metabolic process"/>
    <property type="evidence" value="ECO:0007669"/>
    <property type="project" value="InterPro"/>
</dbReference>
<feature type="signal peptide" evidence="15">
    <location>
        <begin position="1"/>
        <end position="20"/>
    </location>
</feature>
<evidence type="ECO:0000256" key="13">
    <source>
        <dbReference type="PIRSR" id="PIRSR601382-3"/>
    </source>
</evidence>
<feature type="active site" evidence="11">
    <location>
        <position position="408"/>
    </location>
</feature>
<evidence type="ECO:0000256" key="5">
    <source>
        <dbReference type="ARBA" id="ARBA00022801"/>
    </source>
</evidence>
<feature type="binding site" evidence="12">
    <location>
        <position position="503"/>
    </location>
    <ligand>
        <name>Ca(2+)</name>
        <dbReference type="ChEBI" id="CHEBI:29108"/>
    </ligand>
</feature>
<dbReference type="SUPFAM" id="SSF48225">
    <property type="entry name" value="Seven-hairpin glycosidases"/>
    <property type="match status" value="1"/>
</dbReference>
<feature type="chain" id="PRO_5040218168" description="alpha-1,2-Mannosidase" evidence="15">
    <location>
        <begin position="21"/>
        <end position="518"/>
    </location>
</feature>
<dbReference type="EC" id="3.2.1.-" evidence="14"/>
<keyword evidence="6 13" id="KW-1015">Disulfide bond</keyword>
<dbReference type="AlphaFoldDB" id="A0A9P4IXT1"/>
<dbReference type="GO" id="GO:0005783">
    <property type="term" value="C:endoplasmic reticulum"/>
    <property type="evidence" value="ECO:0007669"/>
    <property type="project" value="TreeGrafter"/>
</dbReference>
<evidence type="ECO:0000256" key="1">
    <source>
        <dbReference type="ARBA" id="ARBA00001913"/>
    </source>
</evidence>
<dbReference type="EMBL" id="ML996087">
    <property type="protein sequence ID" value="KAF2151606.1"/>
    <property type="molecule type" value="Genomic_DNA"/>
</dbReference>
<evidence type="ECO:0000256" key="4">
    <source>
        <dbReference type="ARBA" id="ARBA00022729"/>
    </source>
</evidence>
<keyword evidence="5 14" id="KW-0378">Hydrolase</keyword>
<dbReference type="FunFam" id="1.50.10.10:FF:000047">
    <property type="entry name" value="Mannosyl-oligosaccharide alpha-1,2-mannosidase"/>
    <property type="match status" value="1"/>
</dbReference>
<comment type="pathway">
    <text evidence="2">Protein modification; protein glycosylation.</text>
</comment>
<dbReference type="GO" id="GO:0005509">
    <property type="term" value="F:calcium ion binding"/>
    <property type="evidence" value="ECO:0007669"/>
    <property type="project" value="InterPro"/>
</dbReference>
<feature type="disulfide bond" evidence="13">
    <location>
        <begin position="332"/>
        <end position="361"/>
    </location>
</feature>
<dbReference type="GO" id="GO:0036503">
    <property type="term" value="P:ERAD pathway"/>
    <property type="evidence" value="ECO:0007669"/>
    <property type="project" value="UniProtKB-ARBA"/>
</dbReference>
<accession>A0A9P4IXT1</accession>
<dbReference type="PANTHER" id="PTHR11742:SF101">
    <property type="entry name" value="MANNOSYL-OLIGOSACCHARIDE ALPHA-1,2-MANNOSIDASE 1B"/>
    <property type="match status" value="1"/>
</dbReference>
<comment type="caution">
    <text evidence="16">The sequence shown here is derived from an EMBL/GenBank/DDBJ whole genome shotgun (WGS) entry which is preliminary data.</text>
</comment>
<dbReference type="GO" id="GO:0016020">
    <property type="term" value="C:membrane"/>
    <property type="evidence" value="ECO:0007669"/>
    <property type="project" value="InterPro"/>
</dbReference>
<dbReference type="PRINTS" id="PR00747">
    <property type="entry name" value="GLYHDRLASE47"/>
</dbReference>
<dbReference type="Gene3D" id="1.50.10.10">
    <property type="match status" value="1"/>
</dbReference>
<feature type="active site" description="Proton donor" evidence="11">
    <location>
        <position position="375"/>
    </location>
</feature>
<reference evidence="16" key="1">
    <citation type="journal article" date="2020" name="Stud. Mycol.">
        <title>101 Dothideomycetes genomes: a test case for predicting lifestyles and emergence of pathogens.</title>
        <authorList>
            <person name="Haridas S."/>
            <person name="Albert R."/>
            <person name="Binder M."/>
            <person name="Bloem J."/>
            <person name="Labutti K."/>
            <person name="Salamov A."/>
            <person name="Andreopoulos B."/>
            <person name="Baker S."/>
            <person name="Barry K."/>
            <person name="Bills G."/>
            <person name="Bluhm B."/>
            <person name="Cannon C."/>
            <person name="Castanera R."/>
            <person name="Culley D."/>
            <person name="Daum C."/>
            <person name="Ezra D."/>
            <person name="Gonzalez J."/>
            <person name="Henrissat B."/>
            <person name="Kuo A."/>
            <person name="Liang C."/>
            <person name="Lipzen A."/>
            <person name="Lutzoni F."/>
            <person name="Magnuson J."/>
            <person name="Mondo S."/>
            <person name="Nolan M."/>
            <person name="Ohm R."/>
            <person name="Pangilinan J."/>
            <person name="Park H.-J."/>
            <person name="Ramirez L."/>
            <person name="Alfaro M."/>
            <person name="Sun H."/>
            <person name="Tritt A."/>
            <person name="Yoshinaga Y."/>
            <person name="Zwiers L.-H."/>
            <person name="Turgeon B."/>
            <person name="Goodwin S."/>
            <person name="Spatafora J."/>
            <person name="Crous P."/>
            <person name="Grigoriev I."/>
        </authorList>
    </citation>
    <scope>NUCLEOTIDE SEQUENCE</scope>
    <source>
        <strain evidence="16">CBS 260.36</strain>
    </source>
</reference>
<comment type="similarity">
    <text evidence="3 14">Belongs to the glycosyl hydrolase 47 family.</text>
</comment>